<accession>A0ABT8E751</accession>
<dbReference type="InterPro" id="IPR014824">
    <property type="entry name" value="Nfu/NifU_N"/>
</dbReference>
<dbReference type="Pfam" id="PF08712">
    <property type="entry name" value="Nfu_N"/>
    <property type="match status" value="1"/>
</dbReference>
<evidence type="ECO:0000256" key="1">
    <source>
        <dbReference type="ARBA" id="ARBA00006420"/>
    </source>
</evidence>
<evidence type="ECO:0000313" key="3">
    <source>
        <dbReference type="EMBL" id="MDN4073732.1"/>
    </source>
</evidence>
<dbReference type="PANTHER" id="PTHR11178">
    <property type="entry name" value="IRON-SULFUR CLUSTER SCAFFOLD PROTEIN NFU-RELATED"/>
    <property type="match status" value="1"/>
</dbReference>
<comment type="caution">
    <text evidence="3">The sequence shown here is derived from an EMBL/GenBank/DDBJ whole genome shotgun (WGS) entry which is preliminary data.</text>
</comment>
<comment type="similarity">
    <text evidence="1">Belongs to the NifU family.</text>
</comment>
<keyword evidence="4" id="KW-1185">Reference proteome</keyword>
<dbReference type="SUPFAM" id="SSF110836">
    <property type="entry name" value="Hypothetical protein SAV1430"/>
    <property type="match status" value="1"/>
</dbReference>
<protein>
    <submittedName>
        <fullName evidence="3">NifU N-terminal domain-containing protein</fullName>
    </submittedName>
</protein>
<name>A0ABT8E751_9BACL</name>
<evidence type="ECO:0000259" key="2">
    <source>
        <dbReference type="SMART" id="SM00932"/>
    </source>
</evidence>
<dbReference type="EMBL" id="JAUHLN010000002">
    <property type="protein sequence ID" value="MDN4073732.1"/>
    <property type="molecule type" value="Genomic_DNA"/>
</dbReference>
<dbReference type="RefSeq" id="WP_290399835.1">
    <property type="nucleotide sequence ID" value="NZ_JAUHLN010000002.1"/>
</dbReference>
<sequence>MDVEFGIQPTPNPNSLKFSASQPFLEVRLSARAGEATDSDLANSLLAIEGVESIFGFQDFITVNKFPESDWDELVPHIQKVLETL</sequence>
<feature type="domain" description="Scaffold protein Nfu/NifU N-terminal" evidence="2">
    <location>
        <begin position="5"/>
        <end position="84"/>
    </location>
</feature>
<dbReference type="Proteomes" id="UP001168694">
    <property type="component" value="Unassembled WGS sequence"/>
</dbReference>
<dbReference type="PANTHER" id="PTHR11178:SF1">
    <property type="entry name" value="NFU1 IRON-SULFUR CLUSTER SCAFFOLD HOMOLOG, MITOCHONDRIAL"/>
    <property type="match status" value="1"/>
</dbReference>
<organism evidence="3 4">
    <name type="scientific">Fictibacillus terranigra</name>
    <dbReference type="NCBI Taxonomy" id="3058424"/>
    <lineage>
        <taxon>Bacteria</taxon>
        <taxon>Bacillati</taxon>
        <taxon>Bacillota</taxon>
        <taxon>Bacilli</taxon>
        <taxon>Bacillales</taxon>
        <taxon>Fictibacillaceae</taxon>
        <taxon>Fictibacillus</taxon>
    </lineage>
</organism>
<dbReference type="Gene3D" id="3.30.1370.70">
    <property type="entry name" value="Scaffold protein Nfu/NifU, N-terminal domain"/>
    <property type="match status" value="1"/>
</dbReference>
<dbReference type="SMART" id="SM00932">
    <property type="entry name" value="Nfu_N"/>
    <property type="match status" value="1"/>
</dbReference>
<dbReference type="InterPro" id="IPR036498">
    <property type="entry name" value="Nfu/NifU_N_sf"/>
</dbReference>
<gene>
    <name evidence="3" type="ORF">QYF49_12035</name>
</gene>
<evidence type="ECO:0000313" key="4">
    <source>
        <dbReference type="Proteomes" id="UP001168694"/>
    </source>
</evidence>
<reference evidence="3" key="1">
    <citation type="submission" date="2023-06" db="EMBL/GenBank/DDBJ databases">
        <title>Draft Genome Sequences of Representative Paenibacillus Polymyxa, Bacillus cereus, Fictibacillus sp., and Brevibacillus agri Strains Isolated from Amazonian Dark Earth.</title>
        <authorList>
            <person name="Pellegrinetti T.A."/>
            <person name="Cunha I.C.M."/>
            <person name="Chaves M.G."/>
            <person name="Freitas A.S."/>
            <person name="Silva A.V.R."/>
            <person name="Tsai S.M."/>
            <person name="Mendes L.W."/>
        </authorList>
    </citation>
    <scope>NUCLEOTIDE SEQUENCE</scope>
    <source>
        <strain evidence="3">CENA-BCM004</strain>
    </source>
</reference>
<proteinExistence type="inferred from homology"/>